<gene>
    <name evidence="5" type="ORF">NA57DRAFT_65021</name>
</gene>
<keyword evidence="6" id="KW-1185">Reference proteome</keyword>
<dbReference type="InterPro" id="IPR019826">
    <property type="entry name" value="Carboxylesterase_B_AS"/>
</dbReference>
<dbReference type="InterPro" id="IPR050309">
    <property type="entry name" value="Type-B_Carboxylest/Lipase"/>
</dbReference>
<feature type="chain" id="PRO_5040545346" description="Carboxylic ester hydrolase" evidence="3">
    <location>
        <begin position="20"/>
        <end position="559"/>
    </location>
</feature>
<evidence type="ECO:0000256" key="1">
    <source>
        <dbReference type="ARBA" id="ARBA00005964"/>
    </source>
</evidence>
<dbReference type="SUPFAM" id="SSF53474">
    <property type="entry name" value="alpha/beta-Hydrolases"/>
    <property type="match status" value="1"/>
</dbReference>
<dbReference type="InterPro" id="IPR029058">
    <property type="entry name" value="AB_hydrolase_fold"/>
</dbReference>
<evidence type="ECO:0000256" key="3">
    <source>
        <dbReference type="RuleBase" id="RU361235"/>
    </source>
</evidence>
<protein>
    <recommendedName>
        <fullName evidence="3">Carboxylic ester hydrolase</fullName>
        <ecNumber evidence="3">3.1.1.-</ecNumber>
    </recommendedName>
</protein>
<dbReference type="Gene3D" id="3.40.50.1820">
    <property type="entry name" value="alpha/beta hydrolase"/>
    <property type="match status" value="1"/>
</dbReference>
<keyword evidence="2 3" id="KW-0378">Hydrolase</keyword>
<dbReference type="EC" id="3.1.1.-" evidence="3"/>
<dbReference type="PROSITE" id="PS00941">
    <property type="entry name" value="CARBOXYLESTERASE_B_2"/>
    <property type="match status" value="1"/>
</dbReference>
<evidence type="ECO:0000259" key="4">
    <source>
        <dbReference type="Pfam" id="PF00135"/>
    </source>
</evidence>
<dbReference type="OrthoDB" id="408631at2759"/>
<keyword evidence="3" id="KW-0732">Signal</keyword>
<sequence length="559" mass="60917">MLLLLNSLVLLLAHGVAIAIASPSGTGHRVAPKVTVKNGTYTGKHLAEYDQDIFLGVPFAQPPVGDLRFTVPQPLNGSWNGARDATKYSTECVGYGSDQWPYEISEDCLYLNVIRPAGNYKNLPIAFWIHGGGYSMGGGVDQRYNMSFMVQNSVKIGKPIIGVSINYRLATWGFLNSNEVQGTGNTNLGLRDQRLALHWVQENIGAFGGDPSKVTIFGESAGASAVGFHLVAYGGRDDCLFRGAIMESGNPIPYFPLNGVDYYQPLYDLLVNSTGCGNSTDTLQCLRGVPFESLNKNPALDGDFVQQYPSIQLAQGRFVHVPIIDGTNSDEGHSFGPSGINTTQDFANYLESSGVPPSLTQELLKAYPDIPSEGIPGSPPLGSLPPNFRFGPPQGPQFRRSAAYAGDEVFIANRRLTTQTWAAAGVPAYSYRFNVVPAGLQFVDHFQEVSSVFYNLMGVGYEAPGTLPPFHNEPKSHAEVARLMDSSWISFVHDQDPNSFRQTYGQGGFPGMKPWPRYSVQAPQNFVFDANVTSHPEPDTWRAAGIKLINENNVGVYRR</sequence>
<dbReference type="InterPro" id="IPR019819">
    <property type="entry name" value="Carboxylesterase_B_CS"/>
</dbReference>
<accession>A0A9P4IJR4</accession>
<dbReference type="PANTHER" id="PTHR11559">
    <property type="entry name" value="CARBOXYLESTERASE"/>
    <property type="match status" value="1"/>
</dbReference>
<dbReference type="EMBL" id="ML978124">
    <property type="protein sequence ID" value="KAF2100500.1"/>
    <property type="molecule type" value="Genomic_DNA"/>
</dbReference>
<proteinExistence type="inferred from homology"/>
<dbReference type="AlphaFoldDB" id="A0A9P4IJR4"/>
<reference evidence="5" key="1">
    <citation type="journal article" date="2020" name="Stud. Mycol.">
        <title>101 Dothideomycetes genomes: a test case for predicting lifestyles and emergence of pathogens.</title>
        <authorList>
            <person name="Haridas S."/>
            <person name="Albert R."/>
            <person name="Binder M."/>
            <person name="Bloem J."/>
            <person name="Labutti K."/>
            <person name="Salamov A."/>
            <person name="Andreopoulos B."/>
            <person name="Baker S."/>
            <person name="Barry K."/>
            <person name="Bills G."/>
            <person name="Bluhm B."/>
            <person name="Cannon C."/>
            <person name="Castanera R."/>
            <person name="Culley D."/>
            <person name="Daum C."/>
            <person name="Ezra D."/>
            <person name="Gonzalez J."/>
            <person name="Henrissat B."/>
            <person name="Kuo A."/>
            <person name="Liang C."/>
            <person name="Lipzen A."/>
            <person name="Lutzoni F."/>
            <person name="Magnuson J."/>
            <person name="Mondo S."/>
            <person name="Nolan M."/>
            <person name="Ohm R."/>
            <person name="Pangilinan J."/>
            <person name="Park H.-J."/>
            <person name="Ramirez L."/>
            <person name="Alfaro M."/>
            <person name="Sun H."/>
            <person name="Tritt A."/>
            <person name="Yoshinaga Y."/>
            <person name="Zwiers L.-H."/>
            <person name="Turgeon B."/>
            <person name="Goodwin S."/>
            <person name="Spatafora J."/>
            <person name="Crous P."/>
            <person name="Grigoriev I."/>
        </authorList>
    </citation>
    <scope>NUCLEOTIDE SEQUENCE</scope>
    <source>
        <strain evidence="5">CBS 133067</strain>
    </source>
</reference>
<dbReference type="PROSITE" id="PS00122">
    <property type="entry name" value="CARBOXYLESTERASE_B_1"/>
    <property type="match status" value="1"/>
</dbReference>
<feature type="domain" description="Carboxylesterase type B" evidence="4">
    <location>
        <begin position="32"/>
        <end position="529"/>
    </location>
</feature>
<evidence type="ECO:0000256" key="2">
    <source>
        <dbReference type="ARBA" id="ARBA00022801"/>
    </source>
</evidence>
<dbReference type="InterPro" id="IPR002018">
    <property type="entry name" value="CarbesteraseB"/>
</dbReference>
<comment type="similarity">
    <text evidence="1 3">Belongs to the type-B carboxylesterase/lipase family.</text>
</comment>
<evidence type="ECO:0000313" key="6">
    <source>
        <dbReference type="Proteomes" id="UP000799772"/>
    </source>
</evidence>
<organism evidence="5 6">
    <name type="scientific">Rhizodiscina lignyota</name>
    <dbReference type="NCBI Taxonomy" id="1504668"/>
    <lineage>
        <taxon>Eukaryota</taxon>
        <taxon>Fungi</taxon>
        <taxon>Dikarya</taxon>
        <taxon>Ascomycota</taxon>
        <taxon>Pezizomycotina</taxon>
        <taxon>Dothideomycetes</taxon>
        <taxon>Pleosporomycetidae</taxon>
        <taxon>Aulographales</taxon>
        <taxon>Rhizodiscinaceae</taxon>
        <taxon>Rhizodiscina</taxon>
    </lineage>
</organism>
<comment type="caution">
    <text evidence="5">The sequence shown here is derived from an EMBL/GenBank/DDBJ whole genome shotgun (WGS) entry which is preliminary data.</text>
</comment>
<name>A0A9P4IJR4_9PEZI</name>
<dbReference type="Proteomes" id="UP000799772">
    <property type="component" value="Unassembled WGS sequence"/>
</dbReference>
<evidence type="ECO:0000313" key="5">
    <source>
        <dbReference type="EMBL" id="KAF2100500.1"/>
    </source>
</evidence>
<feature type="signal peptide" evidence="3">
    <location>
        <begin position="1"/>
        <end position="19"/>
    </location>
</feature>
<dbReference type="Pfam" id="PF00135">
    <property type="entry name" value="COesterase"/>
    <property type="match status" value="1"/>
</dbReference>
<dbReference type="GO" id="GO:0016787">
    <property type="term" value="F:hydrolase activity"/>
    <property type="evidence" value="ECO:0007669"/>
    <property type="project" value="UniProtKB-KW"/>
</dbReference>